<name>A0A1Y0IQ13_9BACL</name>
<evidence type="ECO:0000256" key="1">
    <source>
        <dbReference type="SAM" id="Phobius"/>
    </source>
</evidence>
<protein>
    <submittedName>
        <fullName evidence="2">Uncharacterized protein</fullName>
    </submittedName>
</protein>
<dbReference type="EMBL" id="CP021434">
    <property type="protein sequence ID" value="ARU62702.1"/>
    <property type="molecule type" value="Genomic_DNA"/>
</dbReference>
<dbReference type="OrthoDB" id="2382173at2"/>
<dbReference type="AlphaFoldDB" id="A0A1Y0IQ13"/>
<accession>A0A1Y0IQ13</accession>
<keyword evidence="1" id="KW-0812">Transmembrane</keyword>
<gene>
    <name evidence="2" type="ORF">CBW65_18250</name>
</gene>
<keyword evidence="3" id="KW-1185">Reference proteome</keyword>
<organism evidence="2 3">
    <name type="scientific">Tumebacillus avium</name>
    <dbReference type="NCBI Taxonomy" id="1903704"/>
    <lineage>
        <taxon>Bacteria</taxon>
        <taxon>Bacillati</taxon>
        <taxon>Bacillota</taxon>
        <taxon>Bacilli</taxon>
        <taxon>Bacillales</taxon>
        <taxon>Alicyclobacillaceae</taxon>
        <taxon>Tumebacillus</taxon>
    </lineage>
</organism>
<keyword evidence="1" id="KW-1133">Transmembrane helix</keyword>
<reference evidence="3" key="1">
    <citation type="submission" date="2017-05" db="EMBL/GenBank/DDBJ databases">
        <authorList>
            <person name="Sung H."/>
        </authorList>
    </citation>
    <scope>NUCLEOTIDE SEQUENCE [LARGE SCALE GENOMIC DNA]</scope>
    <source>
        <strain evidence="3">AR23208</strain>
    </source>
</reference>
<dbReference type="RefSeq" id="WP_087458056.1">
    <property type="nucleotide sequence ID" value="NZ_CP021434.1"/>
</dbReference>
<sequence>MRERKDERIVLNFLLIAAVVYLLTTWGVRLQMRAQLFGQAVAGLLGYACSLAAGTAAGLFLTLCGAEYIYPQASVMEISVVSTVLSVGIGEYLHARSFRLSLLLMAPLRSKESKR</sequence>
<evidence type="ECO:0000313" key="3">
    <source>
        <dbReference type="Proteomes" id="UP000195437"/>
    </source>
</evidence>
<feature type="transmembrane region" description="Helical" evidence="1">
    <location>
        <begin position="40"/>
        <end position="63"/>
    </location>
</feature>
<feature type="transmembrane region" description="Helical" evidence="1">
    <location>
        <begin position="9"/>
        <end position="28"/>
    </location>
</feature>
<dbReference type="KEGG" id="tum:CBW65_18250"/>
<keyword evidence="1" id="KW-0472">Membrane</keyword>
<evidence type="ECO:0000313" key="2">
    <source>
        <dbReference type="EMBL" id="ARU62702.1"/>
    </source>
</evidence>
<proteinExistence type="predicted"/>
<dbReference type="Proteomes" id="UP000195437">
    <property type="component" value="Chromosome"/>
</dbReference>